<dbReference type="InterPro" id="IPR051911">
    <property type="entry name" value="SDR_oxidoreductase"/>
</dbReference>
<evidence type="ECO:0000256" key="2">
    <source>
        <dbReference type="ARBA" id="ARBA00022857"/>
    </source>
</evidence>
<dbReference type="InterPro" id="IPR002347">
    <property type="entry name" value="SDR_fam"/>
</dbReference>
<dbReference type="PRINTS" id="PR00081">
    <property type="entry name" value="GDHRDH"/>
</dbReference>
<dbReference type="PANTHER" id="PTHR43976:SF16">
    <property type="entry name" value="SHORT-CHAIN DEHYDROGENASE_REDUCTASE FAMILY PROTEIN"/>
    <property type="match status" value="1"/>
</dbReference>
<dbReference type="CDD" id="cd05374">
    <property type="entry name" value="17beta-HSD-like_SDR_c"/>
    <property type="match status" value="1"/>
</dbReference>
<dbReference type="PROSITE" id="PS00061">
    <property type="entry name" value="ADH_SHORT"/>
    <property type="match status" value="1"/>
</dbReference>
<dbReference type="PRINTS" id="PR00080">
    <property type="entry name" value="SDRFAMILY"/>
</dbReference>
<evidence type="ECO:0000256" key="3">
    <source>
        <dbReference type="ARBA" id="ARBA00023002"/>
    </source>
</evidence>
<protein>
    <submittedName>
        <fullName evidence="5">Cytochrome P450 monooxygenase CYP52X1</fullName>
    </submittedName>
</protein>
<dbReference type="EMBL" id="LR726840">
    <property type="protein sequence ID" value="VWO98263.1"/>
    <property type="molecule type" value="Genomic_DNA"/>
</dbReference>
<sequence length="293" mass="31803">MSSSSRVWLITGTSSGFGLEMARLALANGERVVATLRKPEALNDFASQYTSEQLLVLRLDVSQPAEITAAFAKAKATFGRVDVVFNNAGYAVAGEAEGVPDDAARATFEVNFWGAVHVSQEAVRFFREENTPQGGHLIQNSAGVALVTLPTFGFYTAAKHALDGFTETLRSELNPAWNIKITSVLFGGFTTEFGSSVQQIPPHPAYGETAAAGFRKMFDGVGNIAEAQKKLGFGDPKKGIQKVYELSKLPNPPRRLLLGKDVNGYVQQYIARLTKETNEYAAWSDNVEWSEGN</sequence>
<evidence type="ECO:0000313" key="5">
    <source>
        <dbReference type="EMBL" id="VWO98263.1"/>
    </source>
</evidence>
<dbReference type="InterPro" id="IPR020904">
    <property type="entry name" value="Sc_DH/Rdtase_CS"/>
</dbReference>
<proteinExistence type="inferred from homology"/>
<reference evidence="5" key="1">
    <citation type="submission" date="2019-10" db="EMBL/GenBank/DDBJ databases">
        <authorList>
            <person name="Nor Muhammad N."/>
        </authorList>
    </citation>
    <scope>NUCLEOTIDE SEQUENCE</scope>
</reference>
<dbReference type="AlphaFoldDB" id="A0A5K1K0C9"/>
<dbReference type="Pfam" id="PF00106">
    <property type="entry name" value="adh_short"/>
    <property type="match status" value="1"/>
</dbReference>
<keyword evidence="2" id="KW-0521">NADP</keyword>
<dbReference type="InterPro" id="IPR036291">
    <property type="entry name" value="NAD(P)-bd_dom_sf"/>
</dbReference>
<comment type="similarity">
    <text evidence="1 4">Belongs to the short-chain dehydrogenases/reductases (SDR) family.</text>
</comment>
<gene>
    <name evidence="5" type="primary">E2EAF6</name>
</gene>
<dbReference type="PANTHER" id="PTHR43976">
    <property type="entry name" value="SHORT CHAIN DEHYDROGENASE"/>
    <property type="match status" value="1"/>
</dbReference>
<dbReference type="Gene3D" id="3.40.50.720">
    <property type="entry name" value="NAD(P)-binding Rossmann-like Domain"/>
    <property type="match status" value="1"/>
</dbReference>
<evidence type="ECO:0000256" key="1">
    <source>
        <dbReference type="ARBA" id="ARBA00006484"/>
    </source>
</evidence>
<organism evidence="5">
    <name type="scientific">Ganoderma boninense</name>
    <dbReference type="NCBI Taxonomy" id="34458"/>
    <lineage>
        <taxon>Eukaryota</taxon>
        <taxon>Fungi</taxon>
        <taxon>Dikarya</taxon>
        <taxon>Basidiomycota</taxon>
        <taxon>Agaricomycotina</taxon>
        <taxon>Agaricomycetes</taxon>
        <taxon>Polyporales</taxon>
        <taxon>Polyporaceae</taxon>
        <taxon>Ganoderma</taxon>
    </lineage>
</organism>
<dbReference type="SUPFAM" id="SSF51735">
    <property type="entry name" value="NAD(P)-binding Rossmann-fold domains"/>
    <property type="match status" value="1"/>
</dbReference>
<evidence type="ECO:0000256" key="4">
    <source>
        <dbReference type="RuleBase" id="RU000363"/>
    </source>
</evidence>
<dbReference type="GO" id="GO:0004497">
    <property type="term" value="F:monooxygenase activity"/>
    <property type="evidence" value="ECO:0007669"/>
    <property type="project" value="UniProtKB-KW"/>
</dbReference>
<name>A0A5K1K0C9_9APHY</name>
<accession>A0A5K1K0C9</accession>
<keyword evidence="3" id="KW-0560">Oxidoreductase</keyword>
<keyword evidence="5" id="KW-0503">Monooxygenase</keyword>